<organism evidence="2 3">
    <name type="scientific">Prorocentrum cordatum</name>
    <dbReference type="NCBI Taxonomy" id="2364126"/>
    <lineage>
        <taxon>Eukaryota</taxon>
        <taxon>Sar</taxon>
        <taxon>Alveolata</taxon>
        <taxon>Dinophyceae</taxon>
        <taxon>Prorocentrales</taxon>
        <taxon>Prorocentraceae</taxon>
        <taxon>Prorocentrum</taxon>
    </lineage>
</organism>
<keyword evidence="3" id="KW-1185">Reference proteome</keyword>
<feature type="region of interest" description="Disordered" evidence="1">
    <location>
        <begin position="55"/>
        <end position="125"/>
    </location>
</feature>
<feature type="compositionally biased region" description="Basic and acidic residues" evidence="1">
    <location>
        <begin position="76"/>
        <end position="91"/>
    </location>
</feature>
<gene>
    <name evidence="2" type="ORF">PCOR1329_LOCUS33931</name>
</gene>
<dbReference type="EMBL" id="CAUYUJ010014179">
    <property type="protein sequence ID" value="CAK0837842.1"/>
    <property type="molecule type" value="Genomic_DNA"/>
</dbReference>
<reference evidence="2" key="1">
    <citation type="submission" date="2023-10" db="EMBL/GenBank/DDBJ databases">
        <authorList>
            <person name="Chen Y."/>
            <person name="Shah S."/>
            <person name="Dougan E. K."/>
            <person name="Thang M."/>
            <person name="Chan C."/>
        </authorList>
    </citation>
    <scope>NUCLEOTIDE SEQUENCE [LARGE SCALE GENOMIC DNA]</scope>
</reference>
<comment type="caution">
    <text evidence="2">The sequence shown here is derived from an EMBL/GenBank/DDBJ whole genome shotgun (WGS) entry which is preliminary data.</text>
</comment>
<evidence type="ECO:0000256" key="1">
    <source>
        <dbReference type="SAM" id="MobiDB-lite"/>
    </source>
</evidence>
<protein>
    <submittedName>
        <fullName evidence="2">Uncharacterized protein</fullName>
    </submittedName>
</protein>
<feature type="compositionally biased region" description="Basic residues" evidence="1">
    <location>
        <begin position="66"/>
        <end position="75"/>
    </location>
</feature>
<evidence type="ECO:0000313" key="3">
    <source>
        <dbReference type="Proteomes" id="UP001189429"/>
    </source>
</evidence>
<evidence type="ECO:0000313" key="2">
    <source>
        <dbReference type="EMBL" id="CAK0837842.1"/>
    </source>
</evidence>
<dbReference type="Proteomes" id="UP001189429">
    <property type="component" value="Unassembled WGS sequence"/>
</dbReference>
<accession>A0ABN9SZC0</accession>
<name>A0ABN9SZC0_9DINO</name>
<proteinExistence type="predicted"/>
<sequence>MVAVGLAAAVLCLLRERRGPGGVLAAGPRPGGSRGQHRRILGARGVEGHAVHRQLRARGTPDLLRRRGLLRRQRRRGGEESDEQPSKVMERQRRRVRHGRIPASAPAAGAQDQCKASLADRGRRA</sequence>